<evidence type="ECO:0000313" key="3">
    <source>
        <dbReference type="Proteomes" id="UP000002009"/>
    </source>
</evidence>
<name>C1EH43_MICCC</name>
<feature type="region of interest" description="Disordered" evidence="1">
    <location>
        <begin position="399"/>
        <end position="422"/>
    </location>
</feature>
<dbReference type="InParanoid" id="C1EH43"/>
<protein>
    <submittedName>
        <fullName evidence="2">Uncharacterized protein</fullName>
    </submittedName>
</protein>
<proteinExistence type="predicted"/>
<dbReference type="Proteomes" id="UP000002009">
    <property type="component" value="Chromosome 14"/>
</dbReference>
<evidence type="ECO:0000313" key="2">
    <source>
        <dbReference type="EMBL" id="ACO67232.1"/>
    </source>
</evidence>
<dbReference type="AlphaFoldDB" id="C1EH43"/>
<feature type="compositionally biased region" description="Basic and acidic residues" evidence="1">
    <location>
        <begin position="399"/>
        <end position="410"/>
    </location>
</feature>
<dbReference type="RefSeq" id="XP_002505974.1">
    <property type="nucleotide sequence ID" value="XM_002505928.1"/>
</dbReference>
<sequence length="422" mass="45270">MSAIATSSCLSAAAKAVARDALGALQSRNIWRTRGGRAGLRPRDRRSLVTRATATAGRLSGFSGPRISPTKPNSQTMVGKTLKKVKPGDLLALTLTAGDGSGHLASGEDLNQVTWMVATKLSTSTGGHLCVDGEVNGLRVQVIDQGARGGARLGIVGLVVDPGDSWWHERFPGWRAHLAKREELETSVMNSVVDLRICMSLDKIERCVVTNPSLWCAGADSPRRRSVITDPIERATQTAGEILALLNGERGVVMCQLWAGWAPMHEQPVEAPYVTQLLRRAIESGVVGVAMSESDDVEGNPGLTAVLYSKKDGQESAGDGDARKKRVRTWRAKDCERWARKIAELGAQADCPAVTPYECVLVGMALGYDERDIAYHLQGLGSPFSAALFERAREVLEGKDGASGKNEEKKKKNGGLMGGIFK</sequence>
<organism evidence="2 3">
    <name type="scientific">Micromonas commoda (strain RCC299 / NOUM17 / CCMP2709)</name>
    <name type="common">Picoplanktonic green alga</name>
    <dbReference type="NCBI Taxonomy" id="296587"/>
    <lineage>
        <taxon>Eukaryota</taxon>
        <taxon>Viridiplantae</taxon>
        <taxon>Chlorophyta</taxon>
        <taxon>Mamiellophyceae</taxon>
        <taxon>Mamiellales</taxon>
        <taxon>Mamiellaceae</taxon>
        <taxon>Micromonas</taxon>
    </lineage>
</organism>
<dbReference type="OMA" id="EARYETE"/>
<dbReference type="GeneID" id="8249112"/>
<reference evidence="2 3" key="1">
    <citation type="journal article" date="2009" name="Science">
        <title>Green evolution and dynamic adaptations revealed by genomes of the marine picoeukaryotes Micromonas.</title>
        <authorList>
            <person name="Worden A.Z."/>
            <person name="Lee J.H."/>
            <person name="Mock T."/>
            <person name="Rouze P."/>
            <person name="Simmons M.P."/>
            <person name="Aerts A.L."/>
            <person name="Allen A.E."/>
            <person name="Cuvelier M.L."/>
            <person name="Derelle E."/>
            <person name="Everett M.V."/>
            <person name="Foulon E."/>
            <person name="Grimwood J."/>
            <person name="Gundlach H."/>
            <person name="Henrissat B."/>
            <person name="Napoli C."/>
            <person name="McDonald S.M."/>
            <person name="Parker M.S."/>
            <person name="Rombauts S."/>
            <person name="Salamov A."/>
            <person name="Von Dassow P."/>
            <person name="Badger J.H."/>
            <person name="Coutinho P.M."/>
            <person name="Demir E."/>
            <person name="Dubchak I."/>
            <person name="Gentemann C."/>
            <person name="Eikrem W."/>
            <person name="Gready J.E."/>
            <person name="John U."/>
            <person name="Lanier W."/>
            <person name="Lindquist E.A."/>
            <person name="Lucas S."/>
            <person name="Mayer K.F."/>
            <person name="Moreau H."/>
            <person name="Not F."/>
            <person name="Otillar R."/>
            <person name="Panaud O."/>
            <person name="Pangilinan J."/>
            <person name="Paulsen I."/>
            <person name="Piegu B."/>
            <person name="Poliakov A."/>
            <person name="Robbens S."/>
            <person name="Schmutz J."/>
            <person name="Toulza E."/>
            <person name="Wyss T."/>
            <person name="Zelensky A."/>
            <person name="Zhou K."/>
            <person name="Armbrust E.V."/>
            <person name="Bhattacharya D."/>
            <person name="Goodenough U.W."/>
            <person name="Van de Peer Y."/>
            <person name="Grigoriev I.V."/>
        </authorList>
    </citation>
    <scope>NUCLEOTIDE SEQUENCE [LARGE SCALE GENOMIC DNA]</scope>
    <source>
        <strain evidence="3">RCC299 / NOUM17</strain>
    </source>
</reference>
<gene>
    <name evidence="2" type="ORF">MICPUN_64098</name>
</gene>
<keyword evidence="3" id="KW-1185">Reference proteome</keyword>
<dbReference type="EMBL" id="CP001332">
    <property type="protein sequence ID" value="ACO67232.1"/>
    <property type="molecule type" value="Genomic_DNA"/>
</dbReference>
<dbReference type="KEGG" id="mis:MICPUN_64098"/>
<evidence type="ECO:0000256" key="1">
    <source>
        <dbReference type="SAM" id="MobiDB-lite"/>
    </source>
</evidence>
<accession>C1EH43</accession>
<dbReference type="OrthoDB" id="498249at2759"/>